<keyword evidence="1" id="KW-0812">Transmembrane</keyword>
<keyword evidence="1" id="KW-0472">Membrane</keyword>
<gene>
    <name evidence="2" type="ORF">IAC85_02185</name>
</gene>
<comment type="caution">
    <text evidence="2">The sequence shown here is derived from an EMBL/GenBank/DDBJ whole genome shotgun (WGS) entry which is preliminary data.</text>
</comment>
<dbReference type="Proteomes" id="UP000886725">
    <property type="component" value="Unassembled WGS sequence"/>
</dbReference>
<reference evidence="2" key="1">
    <citation type="submission" date="2020-10" db="EMBL/GenBank/DDBJ databases">
        <authorList>
            <person name="Gilroy R."/>
        </authorList>
    </citation>
    <scope>NUCLEOTIDE SEQUENCE</scope>
    <source>
        <strain evidence="2">CHK165-10780</strain>
    </source>
</reference>
<protein>
    <submittedName>
        <fullName evidence="2">Uncharacterized protein</fullName>
    </submittedName>
</protein>
<dbReference type="EMBL" id="DVFU01000044">
    <property type="protein sequence ID" value="HIQ64527.1"/>
    <property type="molecule type" value="Genomic_DNA"/>
</dbReference>
<proteinExistence type="predicted"/>
<sequence length="258" mass="30065">MKSKRAFLLFFGIGILTLSIVTICYIRFYGPSETKTFSEQGQEVSPYLADDLYRLLYDDRDYGSILAPYYQYDEVLPTTLTNRDINRLLIVQLSRMLGENPSTTMYTEEEIVQLKNQIFGVDTPFEIETTDTLTCQQFYRNAAGLYEVEWECGMDMTSPSYYPEIVEAKQVGDVITLKQAVLFADLDSSLDEGLILSLYQDYDRTRLLGQISYTDTDDYFNRFLDVDVRSYESASQYQFLFQKNEDGTYRFLKFERIS</sequence>
<evidence type="ECO:0000313" key="3">
    <source>
        <dbReference type="Proteomes" id="UP000886725"/>
    </source>
</evidence>
<evidence type="ECO:0000313" key="2">
    <source>
        <dbReference type="EMBL" id="HIQ64527.1"/>
    </source>
</evidence>
<evidence type="ECO:0000256" key="1">
    <source>
        <dbReference type="SAM" id="Phobius"/>
    </source>
</evidence>
<name>A0A9D0YYX8_9FIRM</name>
<accession>A0A9D0YYX8</accession>
<dbReference type="AlphaFoldDB" id="A0A9D0YYX8"/>
<reference evidence="2" key="2">
    <citation type="journal article" date="2021" name="PeerJ">
        <title>Extensive microbial diversity within the chicken gut microbiome revealed by metagenomics and culture.</title>
        <authorList>
            <person name="Gilroy R."/>
            <person name="Ravi A."/>
            <person name="Getino M."/>
            <person name="Pursley I."/>
            <person name="Horton D.L."/>
            <person name="Alikhan N.F."/>
            <person name="Baker D."/>
            <person name="Gharbi K."/>
            <person name="Hall N."/>
            <person name="Watson M."/>
            <person name="Adriaenssens E.M."/>
            <person name="Foster-Nyarko E."/>
            <person name="Jarju S."/>
            <person name="Secka A."/>
            <person name="Antonio M."/>
            <person name="Oren A."/>
            <person name="Chaudhuri R.R."/>
            <person name="La Ragione R."/>
            <person name="Hildebrand F."/>
            <person name="Pallen M.J."/>
        </authorList>
    </citation>
    <scope>NUCLEOTIDE SEQUENCE</scope>
    <source>
        <strain evidence="2">CHK165-10780</strain>
    </source>
</reference>
<keyword evidence="1" id="KW-1133">Transmembrane helix</keyword>
<organism evidence="2 3">
    <name type="scientific">Candidatus Faecenecus gallistercoris</name>
    <dbReference type="NCBI Taxonomy" id="2840793"/>
    <lineage>
        <taxon>Bacteria</taxon>
        <taxon>Bacillati</taxon>
        <taxon>Bacillota</taxon>
        <taxon>Bacillota incertae sedis</taxon>
        <taxon>Candidatus Faecenecus</taxon>
    </lineage>
</organism>
<feature type="transmembrane region" description="Helical" evidence="1">
    <location>
        <begin position="7"/>
        <end position="28"/>
    </location>
</feature>